<accession>A0A0E9SBK2</accession>
<reference evidence="1" key="2">
    <citation type="journal article" date="2015" name="Fish Shellfish Immunol.">
        <title>Early steps in the European eel (Anguilla anguilla)-Vibrio vulnificus interaction in the gills: Role of the RtxA13 toxin.</title>
        <authorList>
            <person name="Callol A."/>
            <person name="Pajuelo D."/>
            <person name="Ebbesson L."/>
            <person name="Teles M."/>
            <person name="MacKenzie S."/>
            <person name="Amaro C."/>
        </authorList>
    </citation>
    <scope>NUCLEOTIDE SEQUENCE</scope>
</reference>
<dbReference type="EMBL" id="GBXM01069960">
    <property type="protein sequence ID" value="JAH38617.1"/>
    <property type="molecule type" value="Transcribed_RNA"/>
</dbReference>
<proteinExistence type="predicted"/>
<name>A0A0E9SBK2_ANGAN</name>
<dbReference type="AlphaFoldDB" id="A0A0E9SBK2"/>
<organism evidence="1">
    <name type="scientific">Anguilla anguilla</name>
    <name type="common">European freshwater eel</name>
    <name type="synonym">Muraena anguilla</name>
    <dbReference type="NCBI Taxonomy" id="7936"/>
    <lineage>
        <taxon>Eukaryota</taxon>
        <taxon>Metazoa</taxon>
        <taxon>Chordata</taxon>
        <taxon>Craniata</taxon>
        <taxon>Vertebrata</taxon>
        <taxon>Euteleostomi</taxon>
        <taxon>Actinopterygii</taxon>
        <taxon>Neopterygii</taxon>
        <taxon>Teleostei</taxon>
        <taxon>Anguilliformes</taxon>
        <taxon>Anguillidae</taxon>
        <taxon>Anguilla</taxon>
    </lineage>
</organism>
<sequence length="27" mass="3108">MCFSALHHRNVFVSESFKNLVNLTLSL</sequence>
<reference evidence="1" key="1">
    <citation type="submission" date="2014-11" db="EMBL/GenBank/DDBJ databases">
        <authorList>
            <person name="Amaro Gonzalez C."/>
        </authorList>
    </citation>
    <scope>NUCLEOTIDE SEQUENCE</scope>
</reference>
<evidence type="ECO:0000313" key="1">
    <source>
        <dbReference type="EMBL" id="JAH38617.1"/>
    </source>
</evidence>
<protein>
    <submittedName>
        <fullName evidence="1">Uncharacterized protein</fullName>
    </submittedName>
</protein>